<keyword evidence="2" id="KW-1185">Reference proteome</keyword>
<name>A8H802_SHEPA</name>
<dbReference type="KEGG" id="spl:Spea_3375"/>
<reference evidence="1 2" key="1">
    <citation type="submission" date="2007-10" db="EMBL/GenBank/DDBJ databases">
        <title>Complete sequence of Shewanella pealeana ATCC 700345.</title>
        <authorList>
            <consortium name="US DOE Joint Genome Institute"/>
            <person name="Copeland A."/>
            <person name="Lucas S."/>
            <person name="Lapidus A."/>
            <person name="Barry K."/>
            <person name="Glavina del Rio T."/>
            <person name="Dalin E."/>
            <person name="Tice H."/>
            <person name="Pitluck S."/>
            <person name="Chertkov O."/>
            <person name="Brettin T."/>
            <person name="Bruce D."/>
            <person name="Detter J.C."/>
            <person name="Han C."/>
            <person name="Schmutz J."/>
            <person name="Larimer F."/>
            <person name="Land M."/>
            <person name="Hauser L."/>
            <person name="Kyrpides N."/>
            <person name="Kim E."/>
            <person name="Zhao J.-S.Z."/>
            <person name="Manno D."/>
            <person name="Hawari J."/>
            <person name="Richardson P."/>
        </authorList>
    </citation>
    <scope>NUCLEOTIDE SEQUENCE [LARGE SCALE GENOMIC DNA]</scope>
    <source>
        <strain evidence="2">ATCC 700345 / ANG-SQ1</strain>
    </source>
</reference>
<gene>
    <name evidence="1" type="ordered locus">Spea_3375</name>
</gene>
<evidence type="ECO:0000313" key="1">
    <source>
        <dbReference type="EMBL" id="ABV88689.1"/>
    </source>
</evidence>
<dbReference type="RefSeq" id="WP_012156588.1">
    <property type="nucleotide sequence ID" value="NC_009901.1"/>
</dbReference>
<protein>
    <submittedName>
        <fullName evidence="1">Uncharacterized protein</fullName>
    </submittedName>
</protein>
<sequence>MNTESKICEELITHLSKCVLIDFDNIIVWEDASTLKETALAFPITHSDAHLVFTIANDRNIFLATLTDGDIDDVVSILLDLNEADFKAEWGKAVTTSYESLNRKNIYGLFFSRVRYYELFHSIKDSFRFLGKEYTIKAVIFLSKKEIETYINSEDEFYELIGEKDMVKFEQVK</sequence>
<proteinExistence type="predicted"/>
<dbReference type="EMBL" id="CP000851">
    <property type="protein sequence ID" value="ABV88689.1"/>
    <property type="molecule type" value="Genomic_DNA"/>
</dbReference>
<dbReference type="OrthoDB" id="9915825at2"/>
<evidence type="ECO:0000313" key="2">
    <source>
        <dbReference type="Proteomes" id="UP000002608"/>
    </source>
</evidence>
<dbReference type="AlphaFoldDB" id="A8H802"/>
<organism evidence="1 2">
    <name type="scientific">Shewanella pealeana (strain ATCC 700345 / ANG-SQ1)</name>
    <dbReference type="NCBI Taxonomy" id="398579"/>
    <lineage>
        <taxon>Bacteria</taxon>
        <taxon>Pseudomonadati</taxon>
        <taxon>Pseudomonadota</taxon>
        <taxon>Gammaproteobacteria</taxon>
        <taxon>Alteromonadales</taxon>
        <taxon>Shewanellaceae</taxon>
        <taxon>Shewanella</taxon>
    </lineage>
</organism>
<accession>A8H802</accession>
<dbReference type="HOGENOM" id="CLU_1546555_0_0_6"/>
<dbReference type="Proteomes" id="UP000002608">
    <property type="component" value="Chromosome"/>
</dbReference>